<dbReference type="PANTHER" id="PTHR32432">
    <property type="entry name" value="CELL DIVISION PROTEIN FTSA-RELATED"/>
    <property type="match status" value="1"/>
</dbReference>
<dbReference type="Pfam" id="PF11104">
    <property type="entry name" value="PilM_2"/>
    <property type="match status" value="1"/>
</dbReference>
<dbReference type="PANTHER" id="PTHR32432:SF3">
    <property type="entry name" value="ETHANOLAMINE UTILIZATION PROTEIN EUTJ"/>
    <property type="match status" value="1"/>
</dbReference>
<protein>
    <submittedName>
        <fullName evidence="2">Type IV pilus assembly protein PilM</fullName>
    </submittedName>
</protein>
<dbReference type="SMART" id="SM00842">
    <property type="entry name" value="FtsA"/>
    <property type="match status" value="1"/>
</dbReference>
<dbReference type="Proteomes" id="UP000011131">
    <property type="component" value="Chromosome"/>
</dbReference>
<evidence type="ECO:0000313" key="2">
    <source>
        <dbReference type="EMBL" id="AGC47635.1"/>
    </source>
</evidence>
<name>L7UIC6_MYXSD</name>
<dbReference type="HOGENOM" id="CLU_050686_0_2_7"/>
<dbReference type="EMBL" id="CP004025">
    <property type="protein sequence ID" value="AGC47635.1"/>
    <property type="molecule type" value="Genomic_DNA"/>
</dbReference>
<dbReference type="Gene3D" id="3.30.1490.300">
    <property type="match status" value="1"/>
</dbReference>
<dbReference type="InterPro" id="IPR005883">
    <property type="entry name" value="PilM"/>
</dbReference>
<organism evidence="2 3">
    <name type="scientific">Myxococcus stipitatus (strain DSM 14675 / JCM 12634 / Mx s8)</name>
    <dbReference type="NCBI Taxonomy" id="1278073"/>
    <lineage>
        <taxon>Bacteria</taxon>
        <taxon>Pseudomonadati</taxon>
        <taxon>Myxococcota</taxon>
        <taxon>Myxococcia</taxon>
        <taxon>Myxococcales</taxon>
        <taxon>Cystobacterineae</taxon>
        <taxon>Myxococcaceae</taxon>
        <taxon>Myxococcus</taxon>
    </lineage>
</organism>
<dbReference type="SUPFAM" id="SSF53067">
    <property type="entry name" value="Actin-like ATPase domain"/>
    <property type="match status" value="2"/>
</dbReference>
<keyword evidence="3" id="KW-1185">Reference proteome</keyword>
<dbReference type="STRING" id="1278073.MYSTI_06362"/>
<dbReference type="eggNOG" id="COG4972">
    <property type="taxonomic scope" value="Bacteria"/>
</dbReference>
<evidence type="ECO:0000259" key="1">
    <source>
        <dbReference type="SMART" id="SM00842"/>
    </source>
</evidence>
<dbReference type="PATRIC" id="fig|1278073.3.peg.6455"/>
<dbReference type="NCBIfam" id="TIGR01175">
    <property type="entry name" value="pilM"/>
    <property type="match status" value="1"/>
</dbReference>
<dbReference type="CDD" id="cd24049">
    <property type="entry name" value="ASKHA_NBD_PilM"/>
    <property type="match status" value="1"/>
</dbReference>
<proteinExistence type="predicted"/>
<evidence type="ECO:0000313" key="3">
    <source>
        <dbReference type="Proteomes" id="UP000011131"/>
    </source>
</evidence>
<sequence length="415" mass="44187">MPPGPENRASATVVGGLAQQIRQGSRPGGEQAGFGHFLGGVDGQCYAGCLSTESSMAKGKLALGLDIGSTSIKMILLKEQRKRGEVGFALQSFGMKPLPPEAIVDGALMNSTAIVQAVQELMSELKVKGKDVAIGVSGHSVIIKKIQMPRMSQEELEESIQWEAEQYIPFDVKDVNIDTQILDGGGNDATGQMDVLLVAAKKDMINDYTTVVSEAGLAPVVVDVDAFAVQNMFSVNYDLPEKETVVLINAGASVVNINIIANGVTVFTRDVTIGGNQFTEEIQKQLNVSYEEAEALKIGGNRADADAVVPQEVERVLSSVAEQVAGEIQRSLDFYAGTAADSNFTKVYLSGGTAKIPALFKTIEARTGVPVEILNPFRKIDVDNRKFDPAFIMDVAPMAAVAVGLALRRPGDKLA</sequence>
<dbReference type="GO" id="GO:0051301">
    <property type="term" value="P:cell division"/>
    <property type="evidence" value="ECO:0007669"/>
    <property type="project" value="InterPro"/>
</dbReference>
<dbReference type="InterPro" id="IPR043129">
    <property type="entry name" value="ATPase_NBD"/>
</dbReference>
<dbReference type="AlphaFoldDB" id="L7UIC6"/>
<accession>L7UIC6</accession>
<feature type="domain" description="SHS2" evidence="1">
    <location>
        <begin position="62"/>
        <end position="235"/>
    </location>
</feature>
<dbReference type="KEGG" id="msd:MYSTI_06362"/>
<dbReference type="InterPro" id="IPR003494">
    <property type="entry name" value="SHS2_FtsA"/>
</dbReference>
<dbReference type="InterPro" id="IPR050696">
    <property type="entry name" value="FtsA/MreB"/>
</dbReference>
<gene>
    <name evidence="2" type="ordered locus">MYSTI_06362</name>
</gene>
<reference evidence="2 3" key="1">
    <citation type="journal article" date="2013" name="Genome Announc.">
        <title>Complete genome sequence of Myxococcus stipitatus strain DSM 14675, a fruiting myxobacterium.</title>
        <authorList>
            <person name="Huntley S."/>
            <person name="Kneip S."/>
            <person name="Treuner-Lange A."/>
            <person name="Sogaard-Andersen L."/>
        </authorList>
    </citation>
    <scope>NUCLEOTIDE SEQUENCE [LARGE SCALE GENOMIC DNA]</scope>
    <source>
        <strain evidence="3">DSM 14675 / JCM 12634 / Mx s8</strain>
    </source>
</reference>
<dbReference type="Gene3D" id="3.30.420.40">
    <property type="match status" value="2"/>
</dbReference>